<dbReference type="InterPro" id="IPR038717">
    <property type="entry name" value="Tc1-like_DDE_dom"/>
</dbReference>
<dbReference type="SUPFAM" id="SSF46689">
    <property type="entry name" value="Homeodomain-like"/>
    <property type="match status" value="1"/>
</dbReference>
<feature type="domain" description="Tc1-like transposase DDE" evidence="1">
    <location>
        <begin position="140"/>
        <end position="297"/>
    </location>
</feature>
<proteinExistence type="predicted"/>
<accession>A0ABD0MGK1</accession>
<sequence length="337" mass="38529">MGEKKDLSAAEKREIVECFGQGMKTLDISRKLRRDHRTVKRFVADSEHTRVRADKGTMRKVSARQIHRIKRAAAKMPLQSSKQVFEAAGASGVPRTSRCRILQRLAVMHKPSIRPPLTSAHKQKRLQWAQKYMKTNFQTVLFTDECRATLDGPDGWSGGWLVDGHHVPTRLRRHQGGCGVMFWAGIMGRELVGPFRVPEGVKMTSEKYVEFLTDHFLPWYKKKNRAFRNKIIFMHDNAPSHAARNTSASLAAMGIKGGKLMVWPPSSPDLNPIENLWSILKRKIYEGGRQFTSKQQLWKAILTNCKEIQTETVQKLTSSMDARIVKLLSNKEFYVKM</sequence>
<comment type="caution">
    <text evidence="2">The sequence shown here is derived from an EMBL/GenBank/DDBJ whole genome shotgun (WGS) entry which is preliminary data.</text>
</comment>
<evidence type="ECO:0000259" key="1">
    <source>
        <dbReference type="Pfam" id="PF13358"/>
    </source>
</evidence>
<name>A0ABD0MGK1_CIRMR</name>
<dbReference type="InterPro" id="IPR009057">
    <property type="entry name" value="Homeodomain-like_sf"/>
</dbReference>
<reference evidence="2 3" key="1">
    <citation type="submission" date="2024-05" db="EMBL/GenBank/DDBJ databases">
        <title>Genome sequencing and assembly of Indian major carp, Cirrhinus mrigala (Hamilton, 1822).</title>
        <authorList>
            <person name="Mohindra V."/>
            <person name="Chowdhury L.M."/>
            <person name="Lal K."/>
            <person name="Jena J.K."/>
        </authorList>
    </citation>
    <scope>NUCLEOTIDE SEQUENCE [LARGE SCALE GENOMIC DNA]</scope>
    <source>
        <strain evidence="2">CM1030</strain>
        <tissue evidence="2">Blood</tissue>
    </source>
</reference>
<dbReference type="Gene3D" id="3.30.420.10">
    <property type="entry name" value="Ribonuclease H-like superfamily/Ribonuclease H"/>
    <property type="match status" value="1"/>
</dbReference>
<gene>
    <name evidence="2" type="ORF">M9458_056644</name>
</gene>
<dbReference type="Pfam" id="PF13358">
    <property type="entry name" value="DDE_3"/>
    <property type="match status" value="1"/>
</dbReference>
<keyword evidence="3" id="KW-1185">Reference proteome</keyword>
<dbReference type="InterPro" id="IPR036397">
    <property type="entry name" value="RNaseH_sf"/>
</dbReference>
<protein>
    <recommendedName>
        <fullName evidence="1">Tc1-like transposase DDE domain-containing protein</fullName>
    </recommendedName>
</protein>
<evidence type="ECO:0000313" key="3">
    <source>
        <dbReference type="Proteomes" id="UP001529510"/>
    </source>
</evidence>
<dbReference type="EMBL" id="JAMKFB020000714">
    <property type="protein sequence ID" value="KAL0148029.1"/>
    <property type="molecule type" value="Genomic_DNA"/>
</dbReference>
<dbReference type="PANTHER" id="PTHR47326">
    <property type="entry name" value="TRANSPOSABLE ELEMENT TC3 TRANSPOSASE-LIKE PROTEIN"/>
    <property type="match status" value="1"/>
</dbReference>
<dbReference type="AlphaFoldDB" id="A0ABD0MGK1"/>
<dbReference type="PANTHER" id="PTHR47326:SF1">
    <property type="entry name" value="HTH PSQ-TYPE DOMAIN-CONTAINING PROTEIN"/>
    <property type="match status" value="1"/>
</dbReference>
<evidence type="ECO:0000313" key="2">
    <source>
        <dbReference type="EMBL" id="KAL0148029.1"/>
    </source>
</evidence>
<dbReference type="Proteomes" id="UP001529510">
    <property type="component" value="Unassembled WGS sequence"/>
</dbReference>
<organism evidence="2 3">
    <name type="scientific">Cirrhinus mrigala</name>
    <name type="common">Mrigala</name>
    <dbReference type="NCBI Taxonomy" id="683832"/>
    <lineage>
        <taxon>Eukaryota</taxon>
        <taxon>Metazoa</taxon>
        <taxon>Chordata</taxon>
        <taxon>Craniata</taxon>
        <taxon>Vertebrata</taxon>
        <taxon>Euteleostomi</taxon>
        <taxon>Actinopterygii</taxon>
        <taxon>Neopterygii</taxon>
        <taxon>Teleostei</taxon>
        <taxon>Ostariophysi</taxon>
        <taxon>Cypriniformes</taxon>
        <taxon>Cyprinidae</taxon>
        <taxon>Labeoninae</taxon>
        <taxon>Labeonini</taxon>
        <taxon>Cirrhinus</taxon>
    </lineage>
</organism>